<evidence type="ECO:0000259" key="5">
    <source>
        <dbReference type="PROSITE" id="PS50102"/>
    </source>
</evidence>
<feature type="compositionally biased region" description="Gly residues" evidence="4">
    <location>
        <begin position="690"/>
        <end position="702"/>
    </location>
</feature>
<evidence type="ECO:0000313" key="6">
    <source>
        <dbReference type="EnsemblMetazoa" id="XP_014252340.1"/>
    </source>
</evidence>
<accession>A0A8I6RYG4</accession>
<feature type="compositionally biased region" description="Low complexity" evidence="4">
    <location>
        <begin position="703"/>
        <end position="727"/>
    </location>
</feature>
<evidence type="ECO:0000256" key="1">
    <source>
        <dbReference type="ARBA" id="ARBA00022737"/>
    </source>
</evidence>
<dbReference type="PROSITE" id="PS50102">
    <property type="entry name" value="RRM"/>
    <property type="match status" value="3"/>
</dbReference>
<evidence type="ECO:0000256" key="4">
    <source>
        <dbReference type="SAM" id="MobiDB-lite"/>
    </source>
</evidence>
<dbReference type="AlphaFoldDB" id="A0A8I6RYG4"/>
<evidence type="ECO:0000313" key="7">
    <source>
        <dbReference type="Proteomes" id="UP000494040"/>
    </source>
</evidence>
<dbReference type="Pfam" id="PF00076">
    <property type="entry name" value="RRM_1"/>
    <property type="match status" value="2"/>
</dbReference>
<dbReference type="CDD" id="cd12510">
    <property type="entry name" value="RRM1_RBM12_like"/>
    <property type="match status" value="1"/>
</dbReference>
<dbReference type="Proteomes" id="UP000494040">
    <property type="component" value="Unassembled WGS sequence"/>
</dbReference>
<dbReference type="InterPro" id="IPR012677">
    <property type="entry name" value="Nucleotide-bd_a/b_plait_sf"/>
</dbReference>
<dbReference type="CDD" id="cd12254">
    <property type="entry name" value="RRM_hnRNPH_ESRPs_RBM12_like"/>
    <property type="match status" value="1"/>
</dbReference>
<dbReference type="InterPro" id="IPR050666">
    <property type="entry name" value="ESRP"/>
</dbReference>
<feature type="compositionally biased region" description="Basic and acidic residues" evidence="4">
    <location>
        <begin position="208"/>
        <end position="237"/>
    </location>
</feature>
<feature type="compositionally biased region" description="Basic and acidic residues" evidence="4">
    <location>
        <begin position="122"/>
        <end position="145"/>
    </location>
</feature>
<dbReference type="RefSeq" id="XP_014252340.1">
    <property type="nucleotide sequence ID" value="XM_014396854.2"/>
</dbReference>
<feature type="compositionally biased region" description="Polar residues" evidence="4">
    <location>
        <begin position="240"/>
        <end position="251"/>
    </location>
</feature>
<feature type="region of interest" description="Disordered" evidence="4">
    <location>
        <begin position="491"/>
        <end position="511"/>
    </location>
</feature>
<proteinExistence type="predicted"/>
<feature type="compositionally biased region" description="Basic and acidic residues" evidence="4">
    <location>
        <begin position="153"/>
        <end position="174"/>
    </location>
</feature>
<name>A0A8I6RYG4_CIMLE</name>
<dbReference type="RefSeq" id="XP_014252338.1">
    <property type="nucleotide sequence ID" value="XM_014396852.2"/>
</dbReference>
<evidence type="ECO:0000256" key="2">
    <source>
        <dbReference type="ARBA" id="ARBA00022884"/>
    </source>
</evidence>
<dbReference type="EnsemblMetazoa" id="XM_014396854.2">
    <property type="protein sequence ID" value="XP_014252340.1"/>
    <property type="gene ID" value="LOC106668262"/>
</dbReference>
<keyword evidence="2 3" id="KW-0694">RNA-binding</keyword>
<keyword evidence="1" id="KW-0677">Repeat</keyword>
<dbReference type="Gene3D" id="3.30.70.330">
    <property type="match status" value="4"/>
</dbReference>
<dbReference type="GO" id="GO:0003723">
    <property type="term" value="F:RNA binding"/>
    <property type="evidence" value="ECO:0007669"/>
    <property type="project" value="UniProtKB-UniRule"/>
</dbReference>
<dbReference type="OMA" id="PNGPNPM"/>
<feature type="domain" description="RRM" evidence="5">
    <location>
        <begin position="3"/>
        <end position="74"/>
    </location>
</feature>
<feature type="compositionally biased region" description="Basic and acidic residues" evidence="4">
    <location>
        <begin position="675"/>
        <end position="685"/>
    </location>
</feature>
<dbReference type="InterPro" id="IPR000504">
    <property type="entry name" value="RRM_dom"/>
</dbReference>
<dbReference type="OrthoDB" id="2588702at2759"/>
<evidence type="ECO:0000256" key="3">
    <source>
        <dbReference type="PROSITE-ProRule" id="PRU00176"/>
    </source>
</evidence>
<dbReference type="KEGG" id="clec:106668262"/>
<dbReference type="InterPro" id="IPR035979">
    <property type="entry name" value="RBD_domain_sf"/>
</dbReference>
<feature type="region of interest" description="Disordered" evidence="4">
    <location>
        <begin position="117"/>
        <end position="264"/>
    </location>
</feature>
<dbReference type="PANTHER" id="PTHR13976">
    <property type="entry name" value="HETEROGENEOUS NUCLEAR RIBONUCLEOPROTEIN-RELATED"/>
    <property type="match status" value="1"/>
</dbReference>
<protein>
    <recommendedName>
        <fullName evidence="5">RRM domain-containing protein</fullName>
    </recommendedName>
</protein>
<dbReference type="GeneID" id="106668262"/>
<reference evidence="6" key="1">
    <citation type="submission" date="2022-01" db="UniProtKB">
        <authorList>
            <consortium name="EnsemblMetazoa"/>
        </authorList>
    </citation>
    <scope>IDENTIFICATION</scope>
</reference>
<sequence>MSVIIRLQNLPWSANAADIRTYFSGLSIPEGGVHIIGGEQGDAFIAFSTDEDARQAMLKDNGKLKEVKIKLFLSSRTEMLRVIEQARQQAMKIHSLMHIPNQPTNIPSVMSKTIAAPEETPENVKEDLNKAKDDDNRRDKRDRSTSRGRSRGRGSDSDRSHEKSRSRSYRDRERDRRRRDRSRSRSRTRSRDRYRSRRSRSRDRKRNSRDSDSKDAPRNNRNRDNRNLDRQDNKEGHGNGNMQDWNQSQFQPKLPDPPAIPPKLLQMHQNGKELSPTNASMPFMDLEKRGGFPFPNQMAPLIPPFPPMQQMRPREGGWPAMPIPPMIDPSQLAMQRPPMMNNMNTVMFPTPNMMSEAPPFDSSWRMNQMPPIETQVEPVIENSDLCVEIRGLPLNASYIDVKKLFDGLIIPSDGIKMINDTHGYRTGIAYVKFSNANHKKSALNQNGKKVRSNIVEVLHLRDTIYKTAVDNFKPDKDVILNSVDMDIDNSDVNEEKWPPTGNKHVSAEHDTSKHLLPKHEMSRKEDLLRTNWIILKGLPMGTNERDVFEYFRDKNLSLIQVFFVHNNVGLSIPDAYCCFLSNEDADKAASINNPVMGRTQFSILKTSREDAERATMTSFPQEPWNQGCRQVGGNNSVPQSFPPRVAVCPENINPHQNIKAWRQPNEDRFKKNDNFMEGRFKDPRNDSFSGRGGSTNFRGGGRMNRFGNGPMGNNGPPMNGPMKGRMNQRNRGPSPPAYIDGDMLENFGQRGCVVSLENIHFKADIEEIMDFFKEYNIEHDDVIRRFDDKGRPTGDARVALQSPAEAMRAVRELNFRQLRGRTVKVSLLDVH</sequence>
<dbReference type="EnsemblMetazoa" id="XM_014396852.2">
    <property type="protein sequence ID" value="XP_014252338.1"/>
    <property type="gene ID" value="LOC106668262"/>
</dbReference>
<keyword evidence="7" id="KW-1185">Reference proteome</keyword>
<dbReference type="SMART" id="SM00360">
    <property type="entry name" value="RRM"/>
    <property type="match status" value="4"/>
</dbReference>
<feature type="region of interest" description="Disordered" evidence="4">
    <location>
        <begin position="675"/>
        <end position="734"/>
    </location>
</feature>
<organism evidence="6 7">
    <name type="scientific">Cimex lectularius</name>
    <name type="common">Bed bug</name>
    <name type="synonym">Acanthia lectularia</name>
    <dbReference type="NCBI Taxonomy" id="79782"/>
    <lineage>
        <taxon>Eukaryota</taxon>
        <taxon>Metazoa</taxon>
        <taxon>Ecdysozoa</taxon>
        <taxon>Arthropoda</taxon>
        <taxon>Hexapoda</taxon>
        <taxon>Insecta</taxon>
        <taxon>Pterygota</taxon>
        <taxon>Neoptera</taxon>
        <taxon>Paraneoptera</taxon>
        <taxon>Hemiptera</taxon>
        <taxon>Heteroptera</taxon>
        <taxon>Panheteroptera</taxon>
        <taxon>Cimicomorpha</taxon>
        <taxon>Cimicidae</taxon>
        <taxon>Cimex</taxon>
    </lineage>
</organism>
<feature type="domain" description="RRM" evidence="5">
    <location>
        <begin position="385"/>
        <end position="462"/>
    </location>
</feature>
<feature type="compositionally biased region" description="Basic residues" evidence="4">
    <location>
        <begin position="175"/>
        <end position="207"/>
    </location>
</feature>
<feature type="domain" description="RRM" evidence="5">
    <location>
        <begin position="752"/>
        <end position="830"/>
    </location>
</feature>
<dbReference type="SUPFAM" id="SSF54928">
    <property type="entry name" value="RNA-binding domain, RBD"/>
    <property type="match status" value="3"/>
</dbReference>